<dbReference type="PROSITE" id="PS50885">
    <property type="entry name" value="HAMP"/>
    <property type="match status" value="1"/>
</dbReference>
<dbReference type="InterPro" id="IPR036890">
    <property type="entry name" value="HATPase_C_sf"/>
</dbReference>
<evidence type="ECO:0000256" key="3">
    <source>
        <dbReference type="ARBA" id="ARBA00012438"/>
    </source>
</evidence>
<dbReference type="Pfam" id="PF02518">
    <property type="entry name" value="HATPase_c"/>
    <property type="match status" value="1"/>
</dbReference>
<feature type="domain" description="Histidine kinase" evidence="15">
    <location>
        <begin position="241"/>
        <end position="452"/>
    </location>
</feature>
<dbReference type="PROSITE" id="PS50109">
    <property type="entry name" value="HIS_KIN"/>
    <property type="match status" value="1"/>
</dbReference>
<dbReference type="Pfam" id="PF00672">
    <property type="entry name" value="HAMP"/>
    <property type="match status" value="1"/>
</dbReference>
<evidence type="ECO:0000256" key="10">
    <source>
        <dbReference type="ARBA" id="ARBA00022840"/>
    </source>
</evidence>
<dbReference type="InterPro" id="IPR036097">
    <property type="entry name" value="HisK_dim/P_sf"/>
</dbReference>
<evidence type="ECO:0000256" key="7">
    <source>
        <dbReference type="ARBA" id="ARBA00022692"/>
    </source>
</evidence>
<organism evidence="17 18">
    <name type="scientific">Halalkalibacillus sediminis</name>
    <dbReference type="NCBI Taxonomy" id="2018042"/>
    <lineage>
        <taxon>Bacteria</taxon>
        <taxon>Bacillati</taxon>
        <taxon>Bacillota</taxon>
        <taxon>Bacilli</taxon>
        <taxon>Bacillales</taxon>
        <taxon>Bacillaceae</taxon>
        <taxon>Halalkalibacillus</taxon>
    </lineage>
</organism>
<keyword evidence="10" id="KW-0067">ATP-binding</keyword>
<evidence type="ECO:0000256" key="4">
    <source>
        <dbReference type="ARBA" id="ARBA00022475"/>
    </source>
</evidence>
<evidence type="ECO:0000313" key="17">
    <source>
        <dbReference type="EMBL" id="PKR78433.1"/>
    </source>
</evidence>
<feature type="transmembrane region" description="Helical" evidence="14">
    <location>
        <begin position="157"/>
        <end position="177"/>
    </location>
</feature>
<evidence type="ECO:0000256" key="13">
    <source>
        <dbReference type="ARBA" id="ARBA00023136"/>
    </source>
</evidence>
<dbReference type="Gene3D" id="3.30.565.10">
    <property type="entry name" value="Histidine kinase-like ATPase, C-terminal domain"/>
    <property type="match status" value="1"/>
</dbReference>
<dbReference type="InterPro" id="IPR003661">
    <property type="entry name" value="HisK_dim/P_dom"/>
</dbReference>
<dbReference type="InterPro" id="IPR003594">
    <property type="entry name" value="HATPase_dom"/>
</dbReference>
<dbReference type="PANTHER" id="PTHR45528">
    <property type="entry name" value="SENSOR HISTIDINE KINASE CPXA"/>
    <property type="match status" value="1"/>
</dbReference>
<sequence>MLMKLKNKIFLYSTFVFIIIIMVFSATIYWTFSHITYEREIERVVSEADNVLEGVQSADGNFPINDLLGVYVPSNGMIRILDSDGNQMTEVVSGEQLKLRAVDTSFEAGERTERFEAEGSMIAFVQIPTIWVDGQVAYVQLYENIDSVEQNLRTLQIVLILVAFIAIIPIIFSGRVLSDLIVRPIKSLIETMRDIRESNTFKHIELEHQSNDELSTMSKTFNEMMDLLKDNYEKQEAFVSNASHELRTPITVIESYANLVKRRGMERPEVVGEAIEAIHSEALRMKDLTEQLLLLARREKDWKLDLVSFSINEVIEEVKSNIERSYNREIRLSEKTEATIFSDKQKIKQLLYIFFDNARKYSERPIYVNIENGLSGVKIVIRDEGIGIPDESLPKVFDRFYRVDEARNREEGGSGLGLALAKDLSEALHVDIELSSELGQGTTVILNVHSFNSH</sequence>
<protein>
    <recommendedName>
        <fullName evidence="3">histidine kinase</fullName>
        <ecNumber evidence="3">2.7.13.3</ecNumber>
    </recommendedName>
</protein>
<dbReference type="PRINTS" id="PR00344">
    <property type="entry name" value="BCTRLSENSOR"/>
</dbReference>
<reference evidence="17 18" key="1">
    <citation type="submission" date="2017-06" db="EMBL/GenBank/DDBJ databases">
        <title>the draft geome sequence of Illustriluteabacillus marina B3227.</title>
        <authorList>
            <person name="He R.-H."/>
            <person name="Du Z.-J."/>
        </authorList>
    </citation>
    <scope>NUCLEOTIDE SEQUENCE [LARGE SCALE GENOMIC DNA]</scope>
    <source>
        <strain evidence="17 18">B3227</strain>
    </source>
</reference>
<evidence type="ECO:0000259" key="16">
    <source>
        <dbReference type="PROSITE" id="PS50885"/>
    </source>
</evidence>
<dbReference type="EMBL" id="PJNH01000001">
    <property type="protein sequence ID" value="PKR78433.1"/>
    <property type="molecule type" value="Genomic_DNA"/>
</dbReference>
<dbReference type="FunFam" id="1.10.287.130:FF:000001">
    <property type="entry name" value="Two-component sensor histidine kinase"/>
    <property type="match status" value="1"/>
</dbReference>
<evidence type="ECO:0000256" key="14">
    <source>
        <dbReference type="SAM" id="Phobius"/>
    </source>
</evidence>
<dbReference type="AlphaFoldDB" id="A0A2I0QVR4"/>
<keyword evidence="11 14" id="KW-1133">Transmembrane helix</keyword>
<dbReference type="CDD" id="cd00082">
    <property type="entry name" value="HisKA"/>
    <property type="match status" value="1"/>
</dbReference>
<dbReference type="CDD" id="cd00075">
    <property type="entry name" value="HATPase"/>
    <property type="match status" value="1"/>
</dbReference>
<dbReference type="InterPro" id="IPR003660">
    <property type="entry name" value="HAMP_dom"/>
</dbReference>
<evidence type="ECO:0000256" key="8">
    <source>
        <dbReference type="ARBA" id="ARBA00022741"/>
    </source>
</evidence>
<dbReference type="GO" id="GO:0005886">
    <property type="term" value="C:plasma membrane"/>
    <property type="evidence" value="ECO:0007669"/>
    <property type="project" value="UniProtKB-SubCell"/>
</dbReference>
<dbReference type="SUPFAM" id="SSF55874">
    <property type="entry name" value="ATPase domain of HSP90 chaperone/DNA topoisomerase II/histidine kinase"/>
    <property type="match status" value="1"/>
</dbReference>
<evidence type="ECO:0000256" key="12">
    <source>
        <dbReference type="ARBA" id="ARBA00023012"/>
    </source>
</evidence>
<feature type="domain" description="HAMP" evidence="16">
    <location>
        <begin position="179"/>
        <end position="233"/>
    </location>
</feature>
<dbReference type="Proteomes" id="UP000243524">
    <property type="component" value="Unassembled WGS sequence"/>
</dbReference>
<keyword evidence="7 14" id="KW-0812">Transmembrane</keyword>
<keyword evidence="4" id="KW-1003">Cell membrane</keyword>
<evidence type="ECO:0000256" key="6">
    <source>
        <dbReference type="ARBA" id="ARBA00022679"/>
    </source>
</evidence>
<dbReference type="SUPFAM" id="SSF47384">
    <property type="entry name" value="Homodimeric domain of signal transducing histidine kinase"/>
    <property type="match status" value="1"/>
</dbReference>
<keyword evidence="13 14" id="KW-0472">Membrane</keyword>
<dbReference type="EC" id="2.7.13.3" evidence="3"/>
<evidence type="ECO:0000259" key="15">
    <source>
        <dbReference type="PROSITE" id="PS50109"/>
    </source>
</evidence>
<dbReference type="CDD" id="cd06225">
    <property type="entry name" value="HAMP"/>
    <property type="match status" value="1"/>
</dbReference>
<dbReference type="GO" id="GO:0000155">
    <property type="term" value="F:phosphorelay sensor kinase activity"/>
    <property type="evidence" value="ECO:0007669"/>
    <property type="project" value="InterPro"/>
</dbReference>
<dbReference type="InterPro" id="IPR004358">
    <property type="entry name" value="Sig_transdc_His_kin-like_C"/>
</dbReference>
<keyword evidence="12" id="KW-0902">Two-component regulatory system</keyword>
<dbReference type="Gene3D" id="1.10.287.130">
    <property type="match status" value="1"/>
</dbReference>
<dbReference type="GO" id="GO:0005524">
    <property type="term" value="F:ATP binding"/>
    <property type="evidence" value="ECO:0007669"/>
    <property type="project" value="UniProtKB-KW"/>
</dbReference>
<gene>
    <name evidence="17" type="ORF">CEY16_01360</name>
</gene>
<dbReference type="PANTHER" id="PTHR45528:SF12">
    <property type="entry name" value="SENSOR HISTIDINE KINASE ARSS"/>
    <property type="match status" value="1"/>
</dbReference>
<keyword evidence="8" id="KW-0547">Nucleotide-binding</keyword>
<evidence type="ECO:0000256" key="9">
    <source>
        <dbReference type="ARBA" id="ARBA00022777"/>
    </source>
</evidence>
<keyword evidence="6" id="KW-0808">Transferase</keyword>
<keyword evidence="9 17" id="KW-0418">Kinase</keyword>
<dbReference type="InterPro" id="IPR050398">
    <property type="entry name" value="HssS/ArlS-like"/>
</dbReference>
<dbReference type="SMART" id="SM00388">
    <property type="entry name" value="HisKA"/>
    <property type="match status" value="1"/>
</dbReference>
<dbReference type="InterPro" id="IPR005467">
    <property type="entry name" value="His_kinase_dom"/>
</dbReference>
<dbReference type="SMART" id="SM00304">
    <property type="entry name" value="HAMP"/>
    <property type="match status" value="1"/>
</dbReference>
<keyword evidence="5" id="KW-0597">Phosphoprotein</keyword>
<evidence type="ECO:0000256" key="1">
    <source>
        <dbReference type="ARBA" id="ARBA00000085"/>
    </source>
</evidence>
<evidence type="ECO:0000256" key="2">
    <source>
        <dbReference type="ARBA" id="ARBA00004651"/>
    </source>
</evidence>
<dbReference type="SUPFAM" id="SSF158472">
    <property type="entry name" value="HAMP domain-like"/>
    <property type="match status" value="1"/>
</dbReference>
<evidence type="ECO:0000256" key="5">
    <source>
        <dbReference type="ARBA" id="ARBA00022553"/>
    </source>
</evidence>
<accession>A0A2I0QVR4</accession>
<evidence type="ECO:0000313" key="18">
    <source>
        <dbReference type="Proteomes" id="UP000243524"/>
    </source>
</evidence>
<evidence type="ECO:0000256" key="11">
    <source>
        <dbReference type="ARBA" id="ARBA00022989"/>
    </source>
</evidence>
<keyword evidence="18" id="KW-1185">Reference proteome</keyword>
<name>A0A2I0QVR4_9BACI</name>
<dbReference type="Gene3D" id="6.10.340.10">
    <property type="match status" value="1"/>
</dbReference>
<dbReference type="Pfam" id="PF00512">
    <property type="entry name" value="HisKA"/>
    <property type="match status" value="1"/>
</dbReference>
<comment type="subcellular location">
    <subcellularLocation>
        <location evidence="2">Cell membrane</location>
        <topology evidence="2">Multi-pass membrane protein</topology>
    </subcellularLocation>
</comment>
<proteinExistence type="predicted"/>
<feature type="transmembrane region" description="Helical" evidence="14">
    <location>
        <begin position="9"/>
        <end position="32"/>
    </location>
</feature>
<comment type="catalytic activity">
    <reaction evidence="1">
        <text>ATP + protein L-histidine = ADP + protein N-phospho-L-histidine.</text>
        <dbReference type="EC" id="2.7.13.3"/>
    </reaction>
</comment>
<comment type="caution">
    <text evidence="17">The sequence shown here is derived from an EMBL/GenBank/DDBJ whole genome shotgun (WGS) entry which is preliminary data.</text>
</comment>
<dbReference type="SMART" id="SM00387">
    <property type="entry name" value="HATPase_c"/>
    <property type="match status" value="1"/>
</dbReference>